<feature type="region of interest" description="Disordered" evidence="1">
    <location>
        <begin position="356"/>
        <end position="379"/>
    </location>
</feature>
<name>A0A9P5V6H5_9FUNG</name>
<keyword evidence="5" id="KW-1185">Reference proteome</keyword>
<feature type="transmembrane region" description="Helical" evidence="2">
    <location>
        <begin position="241"/>
        <end position="265"/>
    </location>
</feature>
<feature type="region of interest" description="Disordered" evidence="1">
    <location>
        <begin position="476"/>
        <end position="511"/>
    </location>
</feature>
<evidence type="ECO:0000313" key="5">
    <source>
        <dbReference type="Proteomes" id="UP000748756"/>
    </source>
</evidence>
<evidence type="ECO:0000256" key="3">
    <source>
        <dbReference type="SAM" id="SignalP"/>
    </source>
</evidence>
<dbReference type="Proteomes" id="UP000748756">
    <property type="component" value="Unassembled WGS sequence"/>
</dbReference>
<dbReference type="EMBL" id="JAAAUQ010001253">
    <property type="protein sequence ID" value="KAF9141067.1"/>
    <property type="molecule type" value="Genomic_DNA"/>
</dbReference>
<feature type="region of interest" description="Disordered" evidence="1">
    <location>
        <begin position="189"/>
        <end position="238"/>
    </location>
</feature>
<evidence type="ECO:0000256" key="2">
    <source>
        <dbReference type="SAM" id="Phobius"/>
    </source>
</evidence>
<feature type="signal peptide" evidence="3">
    <location>
        <begin position="1"/>
        <end position="30"/>
    </location>
</feature>
<feature type="chain" id="PRO_5040486354" description="Ig-like domain-containing protein" evidence="3">
    <location>
        <begin position="31"/>
        <end position="585"/>
    </location>
</feature>
<organism evidence="4 5">
    <name type="scientific">Linnemannia schmuckeri</name>
    <dbReference type="NCBI Taxonomy" id="64567"/>
    <lineage>
        <taxon>Eukaryota</taxon>
        <taxon>Fungi</taxon>
        <taxon>Fungi incertae sedis</taxon>
        <taxon>Mucoromycota</taxon>
        <taxon>Mortierellomycotina</taxon>
        <taxon>Mortierellomycetes</taxon>
        <taxon>Mortierellales</taxon>
        <taxon>Mortierellaceae</taxon>
        <taxon>Linnemannia</taxon>
    </lineage>
</organism>
<evidence type="ECO:0000256" key="1">
    <source>
        <dbReference type="SAM" id="MobiDB-lite"/>
    </source>
</evidence>
<dbReference type="OrthoDB" id="2448739at2759"/>
<feature type="compositionally biased region" description="Polar residues" evidence="1">
    <location>
        <begin position="484"/>
        <end position="510"/>
    </location>
</feature>
<feature type="region of interest" description="Disordered" evidence="1">
    <location>
        <begin position="274"/>
        <end position="299"/>
    </location>
</feature>
<reference evidence="4" key="1">
    <citation type="journal article" date="2020" name="Fungal Divers.">
        <title>Resolving the Mortierellaceae phylogeny through synthesis of multi-gene phylogenetics and phylogenomics.</title>
        <authorList>
            <person name="Vandepol N."/>
            <person name="Liber J."/>
            <person name="Desiro A."/>
            <person name="Na H."/>
            <person name="Kennedy M."/>
            <person name="Barry K."/>
            <person name="Grigoriev I.V."/>
            <person name="Miller A.N."/>
            <person name="O'Donnell K."/>
            <person name="Stajich J.E."/>
            <person name="Bonito G."/>
        </authorList>
    </citation>
    <scope>NUCLEOTIDE SEQUENCE</scope>
    <source>
        <strain evidence="4">NRRL 6426</strain>
    </source>
</reference>
<feature type="compositionally biased region" description="Low complexity" evidence="1">
    <location>
        <begin position="214"/>
        <end position="238"/>
    </location>
</feature>
<dbReference type="AlphaFoldDB" id="A0A9P5V6H5"/>
<keyword evidence="2" id="KW-0812">Transmembrane</keyword>
<evidence type="ECO:0008006" key="6">
    <source>
        <dbReference type="Google" id="ProtNLM"/>
    </source>
</evidence>
<accession>A0A9P5V6H5</accession>
<sequence length="585" mass="61107">MRPQSLTFLPLPSTILLLLALTSTPTLTQASITCDSPTSGTTIKPGDSLTFRWGDSGSYPKSADVYSADATVSCSSGSQIAKVTGITNGQGWTVPRNVLDTCEGGELEVQLSGSHYDLLHWAHWYSFEARCGNVEVEPEPVTTTTTTTATTTTTTTTSVAPVTTVTTATVTTPTLSTATLSVTPTPTVNGTLPGILPPSAPGLNPQATTNLIDPSSPSSTSSSSSSSSDSSSKSGGGPSKAALGALGAVGGLAALAVLIFGFILVKRRQRRRAREQRWMDHNYSSTSMSDRKGSGGFSGSNKGGNDYAFSGGVGPGAGGAAGLSYLEDQRDGYTAYHNPDTISSASHHVQSTEYVIPQPAPPADKNNDDDNKQQQMLPAPVRPARTYQGDFDDPTTPWDGQLGYPQLYPSQQQGAADANVDLGYEYIRDYIPSDPTYQQDMSNNTNNTNHNRQLSMRASSQLPADLEYFAQLREASWPMPPTSPTRGSQHQQQSTVTLTTGQKPSSSPTQMPYLIPLARTLSHSGAHQYDGDATGTSSSRCRGDADAATAPSTGGGDQLLALNGDSADIDIAGDGNGGGNASTAA</sequence>
<keyword evidence="2" id="KW-1133">Transmembrane helix</keyword>
<evidence type="ECO:0000313" key="4">
    <source>
        <dbReference type="EMBL" id="KAF9141067.1"/>
    </source>
</evidence>
<comment type="caution">
    <text evidence="4">The sequence shown here is derived from an EMBL/GenBank/DDBJ whole genome shotgun (WGS) entry which is preliminary data.</text>
</comment>
<keyword evidence="2" id="KW-0472">Membrane</keyword>
<feature type="region of interest" description="Disordered" evidence="1">
    <location>
        <begin position="525"/>
        <end position="561"/>
    </location>
</feature>
<proteinExistence type="predicted"/>
<gene>
    <name evidence="4" type="ORF">BG015_001410</name>
</gene>
<keyword evidence="3" id="KW-0732">Signal</keyword>
<protein>
    <recommendedName>
        <fullName evidence="6">Ig-like domain-containing protein</fullName>
    </recommendedName>
</protein>